<dbReference type="EMBL" id="DTAK01000065">
    <property type="protein sequence ID" value="HGU59960.1"/>
    <property type="molecule type" value="Genomic_DNA"/>
</dbReference>
<sequence length="405" mass="46049">MFTCPGCSCLCDDIVVGTENGKISIKNACRRGAGIFLNYNTSRTKPKSERKRKPNFDKALEKAQELIQESKNLAIYGLDTITLEAQKIAIKLAEKKEAFIDDNSSFCLGDFVEMILRGELPTATFDDVRDYAYVIVYWGVDPYHSLSRHLSRFSYYPRGKKRQRGYEEDRFLVVIDVRKTHTAMLCKKNAKFFEVQDDIELINAFNQVLDGKVPSIFTRDIPRVIKEMEKSDFNVIFGGLGLKYGLKGNYDLFKEFMRKLNTKTNVYFIPAGCHPNMRGFNELMFEKTGNVNKYSFRDGKSSEDFAFYNLLKNDSIDTALIIGTDPLNSLPFEYAKKLAKINTIVVDPRMSFTSKIASVVLPSAISGVEAGGTMVRSDGVKVELKPVFEREINDEFILKRLLEVV</sequence>
<dbReference type="Gene3D" id="3.40.50.740">
    <property type="match status" value="1"/>
</dbReference>
<dbReference type="GO" id="GO:0018493">
    <property type="term" value="F:formylmethanofuran dehydrogenase activity"/>
    <property type="evidence" value="ECO:0007669"/>
    <property type="project" value="InterPro"/>
</dbReference>
<dbReference type="SUPFAM" id="SSF53706">
    <property type="entry name" value="Formate dehydrogenase/DMSO reductase, domains 1-3"/>
    <property type="match status" value="1"/>
</dbReference>
<gene>
    <name evidence="2" type="ORF">ENT89_07500</name>
</gene>
<name>A0A7C4WEU2_9EURY</name>
<dbReference type="PANTHER" id="PTHR43105">
    <property type="entry name" value="RESPIRATORY NITRATE REDUCTASE"/>
    <property type="match status" value="1"/>
</dbReference>
<reference evidence="2" key="1">
    <citation type="journal article" date="2020" name="mSystems">
        <title>Genome- and Community-Level Interaction Insights into Carbon Utilization and Element Cycling Functions of Hydrothermarchaeota in Hydrothermal Sediment.</title>
        <authorList>
            <person name="Zhou Z."/>
            <person name="Liu Y."/>
            <person name="Xu W."/>
            <person name="Pan J."/>
            <person name="Luo Z.H."/>
            <person name="Li M."/>
        </authorList>
    </citation>
    <scope>NUCLEOTIDE SEQUENCE [LARGE SCALE GENOMIC DNA]</scope>
    <source>
        <strain evidence="2">SpSt-62</strain>
    </source>
</reference>
<protein>
    <submittedName>
        <fullName evidence="2">Formylmethanofuran dehydrogenase subunit B</fullName>
    </submittedName>
</protein>
<evidence type="ECO:0000256" key="1">
    <source>
        <dbReference type="ARBA" id="ARBA00023002"/>
    </source>
</evidence>
<keyword evidence="1" id="KW-0560">Oxidoreductase</keyword>
<dbReference type="PIRSF" id="PIRSF005646">
    <property type="entry name" value="FwdB"/>
    <property type="match status" value="1"/>
</dbReference>
<dbReference type="InterPro" id="IPR050123">
    <property type="entry name" value="Prok_molybdopt-oxidoreductase"/>
</dbReference>
<dbReference type="PANTHER" id="PTHR43105:SF14">
    <property type="entry name" value="FORMATE DEHYDROGENASE H"/>
    <property type="match status" value="1"/>
</dbReference>
<dbReference type="GO" id="GO:0016020">
    <property type="term" value="C:membrane"/>
    <property type="evidence" value="ECO:0007669"/>
    <property type="project" value="TreeGrafter"/>
</dbReference>
<dbReference type="GO" id="GO:0003954">
    <property type="term" value="F:NADH dehydrogenase activity"/>
    <property type="evidence" value="ECO:0007669"/>
    <property type="project" value="TreeGrafter"/>
</dbReference>
<dbReference type="GO" id="GO:0022904">
    <property type="term" value="P:respiratory electron transport chain"/>
    <property type="evidence" value="ECO:0007669"/>
    <property type="project" value="TreeGrafter"/>
</dbReference>
<dbReference type="NCBIfam" id="TIGR03129">
    <property type="entry name" value="one_C_dehyd_B"/>
    <property type="match status" value="1"/>
</dbReference>
<organism evidence="2">
    <name type="scientific">Geoglobus ahangari</name>
    <dbReference type="NCBI Taxonomy" id="113653"/>
    <lineage>
        <taxon>Archaea</taxon>
        <taxon>Methanobacteriati</taxon>
        <taxon>Methanobacteriota</taxon>
        <taxon>Archaeoglobi</taxon>
        <taxon>Archaeoglobales</taxon>
        <taxon>Archaeoglobaceae</taxon>
        <taxon>Geoglobus</taxon>
    </lineage>
</organism>
<comment type="caution">
    <text evidence="2">The sequence shown here is derived from an EMBL/GenBank/DDBJ whole genome shotgun (WGS) entry which is preliminary data.</text>
</comment>
<accession>A0A7C4WEU2</accession>
<dbReference type="InterPro" id="IPR016457">
    <property type="entry name" value="Formylmethanofuran_DH_bsu"/>
</dbReference>
<dbReference type="GO" id="GO:0015948">
    <property type="term" value="P:methanogenesis"/>
    <property type="evidence" value="ECO:0007669"/>
    <property type="project" value="InterPro"/>
</dbReference>
<evidence type="ECO:0000313" key="2">
    <source>
        <dbReference type="EMBL" id="HGU59960.1"/>
    </source>
</evidence>
<dbReference type="AlphaFoldDB" id="A0A7C4WEU2"/>
<proteinExistence type="predicted"/>